<sequence>MNLKKKEILPSKKSRWRPVAVISIGIIVGLGFFMAKEASLVSYMSNDPQACVNCHVMTPMYNSWMHSSHREYANCNDCHVPHDNVANKYFFKAKDGLFHASVFTARMEPEVMFMREASQEVVQDNCIRCHVQQVTQVKYDGWLDGHAESRTERKCWECHQEIPHGTVHGISTIRNNIAPIPTDTLTTVIPSWLDKEINDKTD</sequence>
<dbReference type="Proteomes" id="UP000323930">
    <property type="component" value="Unassembled WGS sequence"/>
</dbReference>
<evidence type="ECO:0000256" key="5">
    <source>
        <dbReference type="ARBA" id="ARBA00022617"/>
    </source>
</evidence>
<keyword evidence="9 12" id="KW-1133">Transmembrane helix</keyword>
<evidence type="ECO:0000313" key="15">
    <source>
        <dbReference type="Proteomes" id="UP000323930"/>
    </source>
</evidence>
<dbReference type="GO" id="GO:0009055">
    <property type="term" value="F:electron transfer activity"/>
    <property type="evidence" value="ECO:0007669"/>
    <property type="project" value="TreeGrafter"/>
</dbReference>
<keyword evidence="3" id="KW-0813">Transport</keyword>
<evidence type="ECO:0000256" key="11">
    <source>
        <dbReference type="ARBA" id="ARBA00023136"/>
    </source>
</evidence>
<dbReference type="PANTHER" id="PTHR30333:SF1">
    <property type="entry name" value="CYTOCHROME C-TYPE PROTEIN NAPC"/>
    <property type="match status" value="1"/>
</dbReference>
<comment type="caution">
    <text evidence="14">The sequence shown here is derived from an EMBL/GenBank/DDBJ whole genome shotgun (WGS) entry which is preliminary data.</text>
</comment>
<dbReference type="InterPro" id="IPR017571">
    <property type="entry name" value="NrfH"/>
</dbReference>
<dbReference type="RefSeq" id="WP_148544608.1">
    <property type="nucleotide sequence ID" value="NZ_VSDQ01000718.1"/>
</dbReference>
<keyword evidence="6 12" id="KW-0812">Transmembrane</keyword>
<comment type="subcellular location">
    <subcellularLocation>
        <location evidence="1">Cell membrane</location>
    </subcellularLocation>
</comment>
<reference evidence="14 15" key="1">
    <citation type="submission" date="2019-08" db="EMBL/GenBank/DDBJ databases">
        <title>Seonamhaeicola sediminis sp. nov., isolated from marine sediment.</title>
        <authorList>
            <person name="Cao W.R."/>
        </authorList>
    </citation>
    <scope>NUCLEOTIDE SEQUENCE [LARGE SCALE GENOMIC DNA]</scope>
    <source>
        <strain evidence="14 15">B011</strain>
    </source>
</reference>
<evidence type="ECO:0000256" key="9">
    <source>
        <dbReference type="ARBA" id="ARBA00022989"/>
    </source>
</evidence>
<dbReference type="PANTHER" id="PTHR30333">
    <property type="entry name" value="CYTOCHROME C-TYPE PROTEIN"/>
    <property type="match status" value="1"/>
</dbReference>
<evidence type="ECO:0000256" key="2">
    <source>
        <dbReference type="ARBA" id="ARBA00007395"/>
    </source>
</evidence>
<keyword evidence="11 12" id="KW-0472">Membrane</keyword>
<evidence type="ECO:0000256" key="3">
    <source>
        <dbReference type="ARBA" id="ARBA00022448"/>
    </source>
</evidence>
<evidence type="ECO:0000256" key="10">
    <source>
        <dbReference type="ARBA" id="ARBA00023004"/>
    </source>
</evidence>
<keyword evidence="4" id="KW-1003">Cell membrane</keyword>
<dbReference type="InterPro" id="IPR005126">
    <property type="entry name" value="NapC/NirT_cyt_c_N"/>
</dbReference>
<dbReference type="SUPFAM" id="SSF48695">
    <property type="entry name" value="Multiheme cytochromes"/>
    <property type="match status" value="1"/>
</dbReference>
<evidence type="ECO:0000259" key="13">
    <source>
        <dbReference type="Pfam" id="PF03264"/>
    </source>
</evidence>
<proteinExistence type="inferred from homology"/>
<keyword evidence="15" id="KW-1185">Reference proteome</keyword>
<evidence type="ECO:0000313" key="14">
    <source>
        <dbReference type="EMBL" id="TYA71622.1"/>
    </source>
</evidence>
<dbReference type="OrthoDB" id="9782159at2"/>
<dbReference type="GO" id="GO:0005886">
    <property type="term" value="C:plasma membrane"/>
    <property type="evidence" value="ECO:0007669"/>
    <property type="project" value="UniProtKB-SubCell"/>
</dbReference>
<feature type="transmembrane region" description="Helical" evidence="12">
    <location>
        <begin position="16"/>
        <end position="35"/>
    </location>
</feature>
<dbReference type="GO" id="GO:0046872">
    <property type="term" value="F:metal ion binding"/>
    <property type="evidence" value="ECO:0007669"/>
    <property type="project" value="UniProtKB-KW"/>
</dbReference>
<dbReference type="Pfam" id="PF03264">
    <property type="entry name" value="Cytochrom_NNT"/>
    <property type="match status" value="1"/>
</dbReference>
<comment type="similarity">
    <text evidence="2">Belongs to the NapC/NirT/NrfH family.</text>
</comment>
<keyword evidence="8" id="KW-0249">Electron transport</keyword>
<dbReference type="Gene3D" id="1.10.3820.10">
    <property type="entry name" value="Di-heme elbow motif domain"/>
    <property type="match status" value="1"/>
</dbReference>
<dbReference type="EC" id="1.7.2.2" evidence="14"/>
<gene>
    <name evidence="14" type="primary">nrfH</name>
    <name evidence="14" type="ORF">FUA24_18805</name>
</gene>
<dbReference type="NCBIfam" id="TIGR03153">
    <property type="entry name" value="cytochr_NrfH"/>
    <property type="match status" value="1"/>
</dbReference>
<evidence type="ECO:0000256" key="6">
    <source>
        <dbReference type="ARBA" id="ARBA00022692"/>
    </source>
</evidence>
<keyword evidence="5" id="KW-0349">Heme</keyword>
<dbReference type="InterPro" id="IPR051174">
    <property type="entry name" value="Cytochrome_c-type_ET"/>
</dbReference>
<organism evidence="14 15">
    <name type="scientific">Seonamhaeicola marinus</name>
    <dbReference type="NCBI Taxonomy" id="1912246"/>
    <lineage>
        <taxon>Bacteria</taxon>
        <taxon>Pseudomonadati</taxon>
        <taxon>Bacteroidota</taxon>
        <taxon>Flavobacteriia</taxon>
        <taxon>Flavobacteriales</taxon>
        <taxon>Flavobacteriaceae</taxon>
    </lineage>
</organism>
<evidence type="ECO:0000256" key="1">
    <source>
        <dbReference type="ARBA" id="ARBA00004236"/>
    </source>
</evidence>
<dbReference type="InterPro" id="IPR038266">
    <property type="entry name" value="NapC/NirT_cytc_sf"/>
</dbReference>
<evidence type="ECO:0000256" key="12">
    <source>
        <dbReference type="SAM" id="Phobius"/>
    </source>
</evidence>
<evidence type="ECO:0000256" key="8">
    <source>
        <dbReference type="ARBA" id="ARBA00022982"/>
    </source>
</evidence>
<dbReference type="GO" id="GO:0042279">
    <property type="term" value="F:nitrite reductase (cytochrome, ammonia-forming) activity"/>
    <property type="evidence" value="ECO:0007669"/>
    <property type="project" value="UniProtKB-EC"/>
</dbReference>
<dbReference type="GO" id="GO:0022900">
    <property type="term" value="P:electron transport chain"/>
    <property type="evidence" value="ECO:0007669"/>
    <property type="project" value="InterPro"/>
</dbReference>
<evidence type="ECO:0000256" key="7">
    <source>
        <dbReference type="ARBA" id="ARBA00022723"/>
    </source>
</evidence>
<dbReference type="InterPro" id="IPR036280">
    <property type="entry name" value="Multihaem_cyt_sf"/>
</dbReference>
<feature type="domain" description="NapC/NirT cytochrome c N-terminal" evidence="13">
    <location>
        <begin position="13"/>
        <end position="167"/>
    </location>
</feature>
<keyword evidence="7" id="KW-0479">Metal-binding</keyword>
<keyword evidence="10" id="KW-0408">Iron</keyword>
<accession>A0A5D0HQG5</accession>
<evidence type="ECO:0000256" key="4">
    <source>
        <dbReference type="ARBA" id="ARBA00022475"/>
    </source>
</evidence>
<dbReference type="GO" id="GO:0009061">
    <property type="term" value="P:anaerobic respiration"/>
    <property type="evidence" value="ECO:0007669"/>
    <property type="project" value="TreeGrafter"/>
</dbReference>
<dbReference type="EMBL" id="VSDQ01000718">
    <property type="protein sequence ID" value="TYA71622.1"/>
    <property type="molecule type" value="Genomic_DNA"/>
</dbReference>
<name>A0A5D0HQG5_9FLAO</name>
<dbReference type="AlphaFoldDB" id="A0A5D0HQG5"/>
<keyword evidence="14" id="KW-0560">Oxidoreductase</keyword>
<protein>
    <submittedName>
        <fullName evidence="14">Cytochrome c nitrite reductase small subunit</fullName>
        <ecNumber evidence="14">1.7.2.2</ecNumber>
    </submittedName>
</protein>